<comment type="caution">
    <text evidence="1">The sequence shown here is derived from an EMBL/GenBank/DDBJ whole genome shotgun (WGS) entry which is preliminary data.</text>
</comment>
<sequence>MLSEGLGKKRLLKEVEATDLISVLSKVTQHYGAPITPPVPSPLRPYALLNTSLYEDSLPHSLSYWATDQFTRLKQECGMENWSIQIRPIQSQNQNSNLHKTSFTPVNRATDKATALHSFWVDKFGRPVIPYSEADCRKPGAFAAHMLMRLSEIRLMALNLPVQIDPAKKAARILATAAFSGQGFTLLSVAEQLPNILTEGTKKPLLSVKKSQDILIFSTCLGLLCQSRSPEYIIASYGCILPTRLRKRIRRACAHLKDFEAEISILKLYLNESRRRSHRLSVHKKAV</sequence>
<accession>A0A420WIU9</accession>
<dbReference type="AlphaFoldDB" id="A0A420WIU9"/>
<evidence type="ECO:0000313" key="2">
    <source>
        <dbReference type="Proteomes" id="UP000282211"/>
    </source>
</evidence>
<proteinExistence type="predicted"/>
<evidence type="ECO:0000313" key="1">
    <source>
        <dbReference type="EMBL" id="RKQ70954.1"/>
    </source>
</evidence>
<dbReference type="RefSeq" id="WP_121098772.1">
    <property type="nucleotide sequence ID" value="NZ_RBII01000001.1"/>
</dbReference>
<gene>
    <name evidence="1" type="ORF">DES40_0261</name>
</gene>
<organism evidence="1 2">
    <name type="scientific">Litorimonas taeanensis</name>
    <dbReference type="NCBI Taxonomy" id="568099"/>
    <lineage>
        <taxon>Bacteria</taxon>
        <taxon>Pseudomonadati</taxon>
        <taxon>Pseudomonadota</taxon>
        <taxon>Alphaproteobacteria</taxon>
        <taxon>Maricaulales</taxon>
        <taxon>Robiginitomaculaceae</taxon>
    </lineage>
</organism>
<keyword evidence="2" id="KW-1185">Reference proteome</keyword>
<dbReference type="OrthoDB" id="7170694at2"/>
<dbReference type="InParanoid" id="A0A420WIU9"/>
<dbReference type="Proteomes" id="UP000282211">
    <property type="component" value="Unassembled WGS sequence"/>
</dbReference>
<name>A0A420WIU9_9PROT</name>
<reference evidence="1 2" key="1">
    <citation type="submission" date="2018-10" db="EMBL/GenBank/DDBJ databases">
        <title>Genomic Encyclopedia of Type Strains, Phase IV (KMG-IV): sequencing the most valuable type-strain genomes for metagenomic binning, comparative biology and taxonomic classification.</title>
        <authorList>
            <person name="Goeker M."/>
        </authorList>
    </citation>
    <scope>NUCLEOTIDE SEQUENCE [LARGE SCALE GENOMIC DNA]</scope>
    <source>
        <strain evidence="1 2">DSM 22008</strain>
    </source>
</reference>
<dbReference type="EMBL" id="RBII01000001">
    <property type="protein sequence ID" value="RKQ70954.1"/>
    <property type="molecule type" value="Genomic_DNA"/>
</dbReference>
<protein>
    <submittedName>
        <fullName evidence="1">Uncharacterized protein</fullName>
    </submittedName>
</protein>